<dbReference type="Gene3D" id="3.30.750.24">
    <property type="entry name" value="STAS domain"/>
    <property type="match status" value="1"/>
</dbReference>
<proteinExistence type="predicted"/>
<protein>
    <submittedName>
        <fullName evidence="2">STAS domain-containing protein</fullName>
    </submittedName>
</protein>
<dbReference type="PANTHER" id="PTHR33745:SF8">
    <property type="entry name" value="BLUE-LIGHT PHOTORECEPTOR"/>
    <property type="match status" value="1"/>
</dbReference>
<dbReference type="OrthoDB" id="2702602at2"/>
<dbReference type="InterPro" id="IPR036513">
    <property type="entry name" value="STAS_dom_sf"/>
</dbReference>
<gene>
    <name evidence="2" type="ORF">D0466_18480</name>
</gene>
<evidence type="ECO:0000259" key="1">
    <source>
        <dbReference type="PROSITE" id="PS50801"/>
    </source>
</evidence>
<dbReference type="InterPro" id="IPR002645">
    <property type="entry name" value="STAS_dom"/>
</dbReference>
<keyword evidence="3" id="KW-1185">Reference proteome</keyword>
<feature type="domain" description="STAS" evidence="1">
    <location>
        <begin position="9"/>
        <end position="120"/>
    </location>
</feature>
<dbReference type="PROSITE" id="PS50801">
    <property type="entry name" value="STAS"/>
    <property type="match status" value="1"/>
</dbReference>
<reference evidence="2 3" key="1">
    <citation type="submission" date="2018-08" db="EMBL/GenBank/DDBJ databases">
        <title>Bacillus chawlae sp. nov., Bacillus glennii sp. nov., and Bacillus saganii sp. nov. Isolated from the Vehicle Assembly Building at Kennedy Space Center where the Viking Spacecraft were Assembled.</title>
        <authorList>
            <person name="Seuylemezian A."/>
            <person name="Vaishampayan P."/>
        </authorList>
    </citation>
    <scope>NUCLEOTIDE SEQUENCE [LARGE SCALE GENOMIC DNA]</scope>
    <source>
        <strain evidence="2 3">V44-8</strain>
    </source>
</reference>
<accession>A0A372L8G3</accession>
<dbReference type="AlphaFoldDB" id="A0A372L8G3"/>
<dbReference type="SUPFAM" id="SSF52091">
    <property type="entry name" value="SpoIIaa-like"/>
    <property type="match status" value="1"/>
</dbReference>
<name>A0A372L8G3_9BACI</name>
<comment type="caution">
    <text evidence="2">The sequence shown here is derived from an EMBL/GenBank/DDBJ whole genome shotgun (WGS) entry which is preliminary data.</text>
</comment>
<dbReference type="CDD" id="cd07041">
    <property type="entry name" value="STAS_RsbR_RsbS_like"/>
    <property type="match status" value="1"/>
</dbReference>
<dbReference type="PANTHER" id="PTHR33745">
    <property type="entry name" value="RSBT ANTAGONIST PROTEIN RSBS-RELATED"/>
    <property type="match status" value="1"/>
</dbReference>
<dbReference type="Pfam" id="PF01740">
    <property type="entry name" value="STAS"/>
    <property type="match status" value="1"/>
</dbReference>
<dbReference type="Proteomes" id="UP000262939">
    <property type="component" value="Unassembled WGS sequence"/>
</dbReference>
<organism evidence="2 3">
    <name type="scientific">Peribacillus glennii</name>
    <dbReference type="NCBI Taxonomy" id="2303991"/>
    <lineage>
        <taxon>Bacteria</taxon>
        <taxon>Bacillati</taxon>
        <taxon>Bacillota</taxon>
        <taxon>Bacilli</taxon>
        <taxon>Bacillales</taxon>
        <taxon>Bacillaceae</taxon>
        <taxon>Peribacillus</taxon>
    </lineage>
</organism>
<dbReference type="InterPro" id="IPR051932">
    <property type="entry name" value="Bact_StressResp_Reg"/>
</dbReference>
<evidence type="ECO:0000313" key="2">
    <source>
        <dbReference type="EMBL" id="RFU61207.1"/>
    </source>
</evidence>
<sequence>MSKEIFALSAPVVPVLEGVAVLPLVGTIDFDRARYILENVPLKVQEQNVHTLISDFSGIYELDQMVIDFLFKTSAVLGLLGVRSIVTGISPAVSRSVIQLGADLSLIQIYGTVQQAIRELGDKKSFS</sequence>
<evidence type="ECO:0000313" key="3">
    <source>
        <dbReference type="Proteomes" id="UP000262939"/>
    </source>
</evidence>
<dbReference type="EMBL" id="QVTD01000016">
    <property type="protein sequence ID" value="RFU61207.1"/>
    <property type="molecule type" value="Genomic_DNA"/>
</dbReference>